<proteinExistence type="predicted"/>
<sequence length="66" mass="8303">MEKKHNCQQCPLRRRYDRSPKSLLGRFWRWHINFCPGWKAYFLSLSEEERHVLRKQYAFHKPQIRN</sequence>
<evidence type="ECO:0000313" key="2">
    <source>
        <dbReference type="Proteomes" id="UP000195386"/>
    </source>
</evidence>
<comment type="caution">
    <text evidence="1">The sequence shown here is derived from an EMBL/GenBank/DDBJ whole genome shotgun (WGS) entry which is preliminary data.</text>
</comment>
<accession>A0A1Y3YQY1</accession>
<organism evidence="1 2">
    <name type="scientific">Bacteroides clarus</name>
    <dbReference type="NCBI Taxonomy" id="626929"/>
    <lineage>
        <taxon>Bacteria</taxon>
        <taxon>Pseudomonadati</taxon>
        <taxon>Bacteroidota</taxon>
        <taxon>Bacteroidia</taxon>
        <taxon>Bacteroidales</taxon>
        <taxon>Bacteroidaceae</taxon>
        <taxon>Bacteroides</taxon>
    </lineage>
</organism>
<name>A0A1Y3YQY1_9BACE</name>
<dbReference type="AlphaFoldDB" id="A0A1Y3YQY1"/>
<dbReference type="GeneID" id="92990382"/>
<dbReference type="RefSeq" id="WP_007837439.1">
    <property type="nucleotide sequence ID" value="NZ_NFII01000013.1"/>
</dbReference>
<gene>
    <name evidence="1" type="ORF">B5F97_13425</name>
</gene>
<dbReference type="Proteomes" id="UP000195386">
    <property type="component" value="Unassembled WGS sequence"/>
</dbReference>
<evidence type="ECO:0000313" key="1">
    <source>
        <dbReference type="EMBL" id="OUO00276.1"/>
    </source>
</evidence>
<dbReference type="EMBL" id="NFII01000013">
    <property type="protein sequence ID" value="OUO00276.1"/>
    <property type="molecule type" value="Genomic_DNA"/>
</dbReference>
<reference evidence="2" key="1">
    <citation type="submission" date="2017-04" db="EMBL/GenBank/DDBJ databases">
        <title>Function of individual gut microbiota members based on whole genome sequencing of pure cultures obtained from chicken caecum.</title>
        <authorList>
            <person name="Medvecky M."/>
            <person name="Cejkova D."/>
            <person name="Polansky O."/>
            <person name="Karasova D."/>
            <person name="Kubasova T."/>
            <person name="Cizek A."/>
            <person name="Rychlik I."/>
        </authorList>
    </citation>
    <scope>NUCLEOTIDE SEQUENCE [LARGE SCALE GENOMIC DNA]</scope>
    <source>
        <strain evidence="2">An43</strain>
    </source>
</reference>
<protein>
    <submittedName>
        <fullName evidence="1">Uncharacterized protein</fullName>
    </submittedName>
</protein>